<dbReference type="InterPro" id="IPR003329">
    <property type="entry name" value="Cytidylyl_trans"/>
</dbReference>
<organism evidence="6 7">
    <name type="scientific">Acidovorax temperans</name>
    <dbReference type="NCBI Taxonomy" id="80878"/>
    <lineage>
        <taxon>Bacteria</taxon>
        <taxon>Pseudomonadati</taxon>
        <taxon>Pseudomonadota</taxon>
        <taxon>Betaproteobacteria</taxon>
        <taxon>Burkholderiales</taxon>
        <taxon>Comamonadaceae</taxon>
        <taxon>Acidovorax</taxon>
    </lineage>
</organism>
<dbReference type="STRING" id="80878.RP29_00605"/>
<dbReference type="Proteomes" id="UP000032566">
    <property type="component" value="Unassembled WGS sequence"/>
</dbReference>
<reference evidence="6 7" key="1">
    <citation type="submission" date="2014-12" db="EMBL/GenBank/DDBJ databases">
        <title>Isolation of bacteria from lake water.</title>
        <authorList>
            <person name="Sheng K.-Y."/>
            <person name="Chin P.-S."/>
            <person name="Chan K.-G."/>
            <person name="Tan G.S."/>
        </authorList>
    </citation>
    <scope>NUCLEOTIDE SEQUENCE [LARGE SCALE GENOMIC DNA]</scope>
    <source>
        <strain evidence="6 7">KY4</strain>
    </source>
</reference>
<dbReference type="NCBIfam" id="TIGR00466">
    <property type="entry name" value="kdsB"/>
    <property type="match status" value="1"/>
</dbReference>
<dbReference type="OrthoDB" id="9815559at2"/>
<dbReference type="PATRIC" id="fig|80878.5.peg.904"/>
<evidence type="ECO:0000256" key="1">
    <source>
        <dbReference type="ARBA" id="ARBA00004370"/>
    </source>
</evidence>
<dbReference type="PANTHER" id="PTHR42866">
    <property type="entry name" value="3-DEOXY-MANNO-OCTULOSONATE CYTIDYLYLTRANSFERASE"/>
    <property type="match status" value="1"/>
</dbReference>
<dbReference type="GO" id="GO:0033468">
    <property type="term" value="P:CMP-keto-3-deoxy-D-manno-octulosonic acid biosynthetic process"/>
    <property type="evidence" value="ECO:0007669"/>
    <property type="project" value="UniProtKB-UniRule"/>
</dbReference>
<dbReference type="EC" id="2.7.7.38" evidence="5"/>
<keyword evidence="7" id="KW-1185">Reference proteome</keyword>
<dbReference type="Pfam" id="PF02348">
    <property type="entry name" value="CTP_transf_3"/>
    <property type="match status" value="1"/>
</dbReference>
<keyword evidence="5" id="KW-0963">Cytoplasm</keyword>
<dbReference type="GO" id="GO:0005829">
    <property type="term" value="C:cytosol"/>
    <property type="evidence" value="ECO:0007669"/>
    <property type="project" value="TreeGrafter"/>
</dbReference>
<dbReference type="GO" id="GO:0016020">
    <property type="term" value="C:membrane"/>
    <property type="evidence" value="ECO:0007669"/>
    <property type="project" value="UniProtKB-SubCell"/>
</dbReference>
<dbReference type="SUPFAM" id="SSF53448">
    <property type="entry name" value="Nucleotide-diphospho-sugar transferases"/>
    <property type="match status" value="1"/>
</dbReference>
<name>A0A0D7KDY1_9BURK</name>
<evidence type="ECO:0000256" key="5">
    <source>
        <dbReference type="HAMAP-Rule" id="MF_00057"/>
    </source>
</evidence>
<comment type="pathway">
    <text evidence="5">Nucleotide-sugar biosynthesis; CMP-3-deoxy-D-manno-octulosonate biosynthesis; CMP-3-deoxy-D-manno-octulosonate from 3-deoxy-D-manno-octulosonate and CTP: step 1/1.</text>
</comment>
<dbReference type="NCBIfam" id="NF009905">
    <property type="entry name" value="PRK13368.1"/>
    <property type="match status" value="1"/>
</dbReference>
<keyword evidence="3 5" id="KW-0548">Nucleotidyltransferase</keyword>
<comment type="subcellular location">
    <subcellularLocation>
        <location evidence="5">Cytoplasm</location>
    </subcellularLocation>
    <subcellularLocation>
        <location evidence="1">Membrane</location>
    </subcellularLocation>
</comment>
<dbReference type="UniPathway" id="UPA00358">
    <property type="reaction ID" value="UER00476"/>
</dbReference>
<proteinExistence type="inferred from homology"/>
<dbReference type="InterPro" id="IPR004528">
    <property type="entry name" value="KdsB"/>
</dbReference>
<evidence type="ECO:0000313" key="7">
    <source>
        <dbReference type="Proteomes" id="UP000032566"/>
    </source>
</evidence>
<dbReference type="InterPro" id="IPR029044">
    <property type="entry name" value="Nucleotide-diphossugar_trans"/>
</dbReference>
<evidence type="ECO:0000256" key="2">
    <source>
        <dbReference type="ARBA" id="ARBA00022679"/>
    </source>
</evidence>
<sequence length="280" mass="29932">MSHGVQPPASTSPSAFTVLIPARLASTRLPNKPLADIAGLPMVVRVAQRAQQSKAERVVVAADDELILQACQQHGVQALLTDKDHASGSDRLAQACAQLGLQGDDIVVNVQGDEPLMDPALIDEVAALLSAHTDASMGTAAHAIASQADYLNPNVVKVVLDARNMAHYFSRAPIPWSRDQSDLAWWHEEQMAPAVRSASAGFAPLRHVGIYSYRAGFLRQFPQLPPAPTEAVEALEQLRALWHGHRIAVHIAATAPGPGVDTPEDLEKVRAIVALQGQAH</sequence>
<dbReference type="RefSeq" id="WP_044394789.1">
    <property type="nucleotide sequence ID" value="NZ_JXYQ01000002.1"/>
</dbReference>
<dbReference type="HAMAP" id="MF_00057">
    <property type="entry name" value="KdsB"/>
    <property type="match status" value="1"/>
</dbReference>
<dbReference type="NCBIfam" id="NF003952">
    <property type="entry name" value="PRK05450.1-5"/>
    <property type="match status" value="1"/>
</dbReference>
<evidence type="ECO:0000313" key="6">
    <source>
        <dbReference type="EMBL" id="KJA12400.1"/>
    </source>
</evidence>
<dbReference type="GO" id="GO:0008690">
    <property type="term" value="F:3-deoxy-manno-octulosonate cytidylyltransferase activity"/>
    <property type="evidence" value="ECO:0007669"/>
    <property type="project" value="UniProtKB-UniRule"/>
</dbReference>
<keyword evidence="2 5" id="KW-0808">Transferase</keyword>
<dbReference type="FunFam" id="3.90.550.10:FF:000011">
    <property type="entry name" value="3-deoxy-manno-octulosonate cytidylyltransferase"/>
    <property type="match status" value="1"/>
</dbReference>
<comment type="function">
    <text evidence="5">Activates KDO (a required 8-carbon sugar) for incorporation into bacterial lipopolysaccharide in Gram-negative bacteria.</text>
</comment>
<dbReference type="Gene3D" id="3.90.550.10">
    <property type="entry name" value="Spore Coat Polysaccharide Biosynthesis Protein SpsA, Chain A"/>
    <property type="match status" value="1"/>
</dbReference>
<keyword evidence="4 5" id="KW-0448">Lipopolysaccharide biosynthesis</keyword>
<protein>
    <recommendedName>
        <fullName evidence="5">3-deoxy-manno-octulosonate cytidylyltransferase</fullName>
        <ecNumber evidence="5">2.7.7.38</ecNumber>
    </recommendedName>
    <alternativeName>
        <fullName evidence="5">CMP-2-keto-3-deoxyoctulosonic acid synthase</fullName>
        <shortName evidence="5">CKS</shortName>
        <shortName evidence="5">CMP-KDO synthase</shortName>
    </alternativeName>
</protein>
<dbReference type="EMBL" id="JXYQ01000002">
    <property type="protein sequence ID" value="KJA12400.1"/>
    <property type="molecule type" value="Genomic_DNA"/>
</dbReference>
<dbReference type="GO" id="GO:0009103">
    <property type="term" value="P:lipopolysaccharide biosynthetic process"/>
    <property type="evidence" value="ECO:0007669"/>
    <property type="project" value="UniProtKB-UniRule"/>
</dbReference>
<comment type="catalytic activity">
    <reaction evidence="5">
        <text>3-deoxy-alpha-D-manno-oct-2-ulosonate + CTP = CMP-3-deoxy-beta-D-manno-octulosonate + diphosphate</text>
        <dbReference type="Rhea" id="RHEA:23448"/>
        <dbReference type="ChEBI" id="CHEBI:33019"/>
        <dbReference type="ChEBI" id="CHEBI:37563"/>
        <dbReference type="ChEBI" id="CHEBI:85986"/>
        <dbReference type="ChEBI" id="CHEBI:85987"/>
        <dbReference type="EC" id="2.7.7.38"/>
    </reaction>
</comment>
<comment type="caution">
    <text evidence="6">The sequence shown here is derived from an EMBL/GenBank/DDBJ whole genome shotgun (WGS) entry which is preliminary data.</text>
</comment>
<evidence type="ECO:0000256" key="3">
    <source>
        <dbReference type="ARBA" id="ARBA00022695"/>
    </source>
</evidence>
<comment type="similarity">
    <text evidence="5">Belongs to the KdsB family.</text>
</comment>
<gene>
    <name evidence="5" type="primary">kdsB</name>
    <name evidence="6" type="ORF">RP29_00605</name>
</gene>
<evidence type="ECO:0000256" key="4">
    <source>
        <dbReference type="ARBA" id="ARBA00022985"/>
    </source>
</evidence>
<dbReference type="CDD" id="cd02517">
    <property type="entry name" value="CMP-KDO-Synthetase"/>
    <property type="match status" value="1"/>
</dbReference>
<accession>A0A0D7KDY1</accession>
<dbReference type="AlphaFoldDB" id="A0A0D7KDY1"/>
<dbReference type="PANTHER" id="PTHR42866:SF2">
    <property type="entry name" value="3-DEOXY-MANNO-OCTULOSONATE CYTIDYLYLTRANSFERASE, MITOCHONDRIAL"/>
    <property type="match status" value="1"/>
</dbReference>